<dbReference type="PRINTS" id="PR01805">
    <property type="entry name" value="VACJLIPOPROT"/>
</dbReference>
<dbReference type="Proteomes" id="UP000295717">
    <property type="component" value="Unassembled WGS sequence"/>
</dbReference>
<dbReference type="Pfam" id="PF04333">
    <property type="entry name" value="MlaA"/>
    <property type="match status" value="1"/>
</dbReference>
<protein>
    <submittedName>
        <fullName evidence="3">Phospholipid-binding lipoprotein MlaA</fullName>
    </submittedName>
</protein>
<proteinExistence type="inferred from homology"/>
<dbReference type="GO" id="GO:0120010">
    <property type="term" value="P:intermembrane phospholipid transfer"/>
    <property type="evidence" value="ECO:0007669"/>
    <property type="project" value="TreeGrafter"/>
</dbReference>
<keyword evidence="2" id="KW-0732">Signal</keyword>
<reference evidence="3 4" key="1">
    <citation type="submission" date="2019-03" db="EMBL/GenBank/DDBJ databases">
        <title>Genomic Encyclopedia of Type Strains, Phase IV (KMG-IV): sequencing the most valuable type-strain genomes for metagenomic binning, comparative biology and taxonomic classification.</title>
        <authorList>
            <person name="Goeker M."/>
        </authorList>
    </citation>
    <scope>NUCLEOTIDE SEQUENCE [LARGE SCALE GENOMIC DNA]</scope>
    <source>
        <strain evidence="3 4">DSM 13587</strain>
    </source>
</reference>
<name>A0A4R3N0K3_9GAMM</name>
<dbReference type="PANTHER" id="PTHR30035">
    <property type="entry name" value="LIPOPROTEIN VACJ-RELATED"/>
    <property type="match status" value="1"/>
</dbReference>
<evidence type="ECO:0000256" key="1">
    <source>
        <dbReference type="ARBA" id="ARBA00010634"/>
    </source>
</evidence>
<dbReference type="EMBL" id="SMAO01000003">
    <property type="protein sequence ID" value="TCT22224.1"/>
    <property type="molecule type" value="Genomic_DNA"/>
</dbReference>
<evidence type="ECO:0000313" key="3">
    <source>
        <dbReference type="EMBL" id="TCT22224.1"/>
    </source>
</evidence>
<evidence type="ECO:0000313" key="4">
    <source>
        <dbReference type="Proteomes" id="UP000295717"/>
    </source>
</evidence>
<evidence type="ECO:0000256" key="2">
    <source>
        <dbReference type="ARBA" id="ARBA00022729"/>
    </source>
</evidence>
<dbReference type="GO" id="GO:0016020">
    <property type="term" value="C:membrane"/>
    <property type="evidence" value="ECO:0007669"/>
    <property type="project" value="InterPro"/>
</dbReference>
<organism evidence="3 4">
    <name type="scientific">Thiobaca trueperi</name>
    <dbReference type="NCBI Taxonomy" id="127458"/>
    <lineage>
        <taxon>Bacteria</taxon>
        <taxon>Pseudomonadati</taxon>
        <taxon>Pseudomonadota</taxon>
        <taxon>Gammaproteobacteria</taxon>
        <taxon>Chromatiales</taxon>
        <taxon>Chromatiaceae</taxon>
        <taxon>Thiobaca</taxon>
    </lineage>
</organism>
<comment type="similarity">
    <text evidence="1">Belongs to the MlaA family.</text>
</comment>
<dbReference type="RefSeq" id="WP_243651515.1">
    <property type="nucleotide sequence ID" value="NZ_SMAO01000003.1"/>
</dbReference>
<dbReference type="InterPro" id="IPR007428">
    <property type="entry name" value="MlaA"/>
</dbReference>
<sequence length="272" mass="29750">MKGVEMSAFRGMGAFRLGWLVVGAALLVGGCSSNPDRVRDPRDPLEPYNRAVHRFNSDFDKAFLQPIAKGYRVITPEPVDRGITNFFNNLADLTSAANNALQFKMSRAGSDVGRIFINSTVGVLGFVDVATNVGLPSYKEDFGQTLGYWGLESGAYFVLPLLGPSSIRDTIGLAGDIFTDPLFNIEEDKVYWGLVGLRVVDRRADLLAASQILDDAAIDPYVFLRDAYLQRRLSLVHDGNPPPVEGQEDFWDAVDFSAEGKPGKPASRSGRL</sequence>
<accession>A0A4R3N0K3</accession>
<gene>
    <name evidence="3" type="ORF">EDC35_103323</name>
</gene>
<keyword evidence="4" id="KW-1185">Reference proteome</keyword>
<dbReference type="PANTHER" id="PTHR30035:SF3">
    <property type="entry name" value="INTERMEMBRANE PHOSPHOLIPID TRANSPORT SYSTEM LIPOPROTEIN MLAA"/>
    <property type="match status" value="1"/>
</dbReference>
<comment type="caution">
    <text evidence="3">The sequence shown here is derived from an EMBL/GenBank/DDBJ whole genome shotgun (WGS) entry which is preliminary data.</text>
</comment>
<dbReference type="PROSITE" id="PS51257">
    <property type="entry name" value="PROKAR_LIPOPROTEIN"/>
    <property type="match status" value="1"/>
</dbReference>
<dbReference type="AlphaFoldDB" id="A0A4R3N0K3"/>
<keyword evidence="3" id="KW-0449">Lipoprotein</keyword>